<dbReference type="PANTHER" id="PTHR33303">
    <property type="entry name" value="CYTOPLASMIC PROTEIN-RELATED"/>
    <property type="match status" value="1"/>
</dbReference>
<dbReference type="PANTHER" id="PTHR33303:SF2">
    <property type="entry name" value="COA-BINDING DOMAIN-CONTAINING PROTEIN"/>
    <property type="match status" value="1"/>
</dbReference>
<dbReference type="SUPFAM" id="SSF51735">
    <property type="entry name" value="NAD(P)-binding Rossmann-fold domains"/>
    <property type="match status" value="1"/>
</dbReference>
<dbReference type="Pfam" id="PF13380">
    <property type="entry name" value="CoA_binding_2"/>
    <property type="match status" value="1"/>
</dbReference>
<accession>A0A7G9YSB0</accession>
<evidence type="ECO:0000259" key="1">
    <source>
        <dbReference type="SMART" id="SM00881"/>
    </source>
</evidence>
<dbReference type="InterPro" id="IPR036291">
    <property type="entry name" value="NAD(P)-bd_dom_sf"/>
</dbReference>
<reference evidence="2" key="1">
    <citation type="submission" date="2020-06" db="EMBL/GenBank/DDBJ databases">
        <title>Unique genomic features of the anaerobic methanotrophic archaea.</title>
        <authorList>
            <person name="Chadwick G.L."/>
            <person name="Skennerton C.T."/>
            <person name="Laso-Perez R."/>
            <person name="Leu A.O."/>
            <person name="Speth D.R."/>
            <person name="Yu H."/>
            <person name="Morgan-Lang C."/>
            <person name="Hatzenpichler R."/>
            <person name="Goudeau D."/>
            <person name="Malmstrom R."/>
            <person name="Brazelton W.J."/>
            <person name="Woyke T."/>
            <person name="Hallam S.J."/>
            <person name="Tyson G.W."/>
            <person name="Wegener G."/>
            <person name="Boetius A."/>
            <person name="Orphan V."/>
        </authorList>
    </citation>
    <scope>NUCLEOTIDE SEQUENCE</scope>
</reference>
<proteinExistence type="predicted"/>
<sequence>MNTNLINDFLRKQNVFAVVGVSRNHTKYGHQVYKDLKEAGYVVYAVNPNIDEVLGDRCYHSLTELPEKTDVVDTVVPPTVTEKIVKECKELGIERVWRQPGSESEHAIRFCEENNIKGVHDVCVMVKRRE</sequence>
<gene>
    <name evidence="2" type="ORF">LELLBOIK_00009</name>
</gene>
<dbReference type="Gene3D" id="3.40.50.720">
    <property type="entry name" value="NAD(P)-binding Rossmann-like Domain"/>
    <property type="match status" value="1"/>
</dbReference>
<dbReference type="EMBL" id="MT631455">
    <property type="protein sequence ID" value="QNO50894.1"/>
    <property type="molecule type" value="Genomic_DNA"/>
</dbReference>
<name>A0A7G9YSB0_9EURY</name>
<dbReference type="InterPro" id="IPR003781">
    <property type="entry name" value="CoA-bd"/>
</dbReference>
<dbReference type="AlphaFoldDB" id="A0A7G9YSB0"/>
<feature type="domain" description="CoA-binding" evidence="1">
    <location>
        <begin position="9"/>
        <end position="102"/>
    </location>
</feature>
<dbReference type="SMART" id="SM00881">
    <property type="entry name" value="CoA_binding"/>
    <property type="match status" value="1"/>
</dbReference>
<evidence type="ECO:0000313" key="2">
    <source>
        <dbReference type="EMBL" id="QNO50894.1"/>
    </source>
</evidence>
<protein>
    <recommendedName>
        <fullName evidence="1">CoA-binding domain-containing protein</fullName>
    </recommendedName>
</protein>
<organism evidence="2">
    <name type="scientific">Candidatus Methanophagaceae archaeon ANME-1 ERB6</name>
    <dbReference type="NCBI Taxonomy" id="2759912"/>
    <lineage>
        <taxon>Archaea</taxon>
        <taxon>Methanobacteriati</taxon>
        <taxon>Methanobacteriota</taxon>
        <taxon>Stenosarchaea group</taxon>
        <taxon>Methanomicrobia</taxon>
        <taxon>Candidatus Methanophagales</taxon>
        <taxon>Candidatus Methanophagaceae</taxon>
    </lineage>
</organism>